<dbReference type="AlphaFoldDB" id="A0A8J7QE53"/>
<dbReference type="EMBL" id="JAFREP010000004">
    <property type="protein sequence ID" value="MBO1317975.1"/>
    <property type="molecule type" value="Genomic_DNA"/>
</dbReference>
<feature type="coiled-coil region" evidence="1">
    <location>
        <begin position="699"/>
        <end position="726"/>
    </location>
</feature>
<gene>
    <name evidence="4" type="ORF">J3U88_05835</name>
</gene>
<dbReference type="PANTHER" id="PTHR32063:SF73">
    <property type="entry name" value="RND SUPERFAMILY EFFLUX PUMP PERMEASE COMPONENT 1"/>
    <property type="match status" value="1"/>
</dbReference>
<dbReference type="PRINTS" id="PR00702">
    <property type="entry name" value="ACRIFLAVINRP"/>
</dbReference>
<protein>
    <submittedName>
        <fullName evidence="4">Efflux RND transporter permease subunit</fullName>
    </submittedName>
</protein>
<feature type="transmembrane region" description="Helical" evidence="3">
    <location>
        <begin position="489"/>
        <end position="516"/>
    </location>
</feature>
<organism evidence="4 5">
    <name type="scientific">Acanthopleuribacter pedis</name>
    <dbReference type="NCBI Taxonomy" id="442870"/>
    <lineage>
        <taxon>Bacteria</taxon>
        <taxon>Pseudomonadati</taxon>
        <taxon>Acidobacteriota</taxon>
        <taxon>Holophagae</taxon>
        <taxon>Acanthopleuribacterales</taxon>
        <taxon>Acanthopleuribacteraceae</taxon>
        <taxon>Acanthopleuribacter</taxon>
    </lineage>
</organism>
<dbReference type="Gene3D" id="3.30.70.1320">
    <property type="entry name" value="Multidrug efflux transporter AcrB pore domain like"/>
    <property type="match status" value="1"/>
</dbReference>
<dbReference type="RefSeq" id="WP_207857508.1">
    <property type="nucleotide sequence ID" value="NZ_JAFREP010000004.1"/>
</dbReference>
<dbReference type="Pfam" id="PF00873">
    <property type="entry name" value="ACR_tran"/>
    <property type="match status" value="1"/>
</dbReference>
<dbReference type="GO" id="GO:0042910">
    <property type="term" value="F:xenobiotic transmembrane transporter activity"/>
    <property type="evidence" value="ECO:0007669"/>
    <property type="project" value="TreeGrafter"/>
</dbReference>
<feature type="transmembrane region" description="Helical" evidence="3">
    <location>
        <begin position="412"/>
        <end position="436"/>
    </location>
</feature>
<reference evidence="4" key="1">
    <citation type="submission" date="2021-03" db="EMBL/GenBank/DDBJ databases">
        <authorList>
            <person name="Wang G."/>
        </authorList>
    </citation>
    <scope>NUCLEOTIDE SEQUENCE</scope>
    <source>
        <strain evidence="4">KCTC 12899</strain>
    </source>
</reference>
<keyword evidence="3" id="KW-1133">Transmembrane helix</keyword>
<feature type="transmembrane region" description="Helical" evidence="3">
    <location>
        <begin position="457"/>
        <end position="477"/>
    </location>
</feature>
<feature type="transmembrane region" description="Helical" evidence="3">
    <location>
        <begin position="386"/>
        <end position="406"/>
    </location>
</feature>
<proteinExistence type="predicted"/>
<dbReference type="GO" id="GO:0005886">
    <property type="term" value="C:plasma membrane"/>
    <property type="evidence" value="ECO:0007669"/>
    <property type="project" value="TreeGrafter"/>
</dbReference>
<keyword evidence="3" id="KW-0812">Transmembrane</keyword>
<dbReference type="Gene3D" id="3.30.70.1440">
    <property type="entry name" value="Multidrug efflux transporter AcrB pore domain"/>
    <property type="match status" value="1"/>
</dbReference>
<dbReference type="SUPFAM" id="SSF82693">
    <property type="entry name" value="Multidrug efflux transporter AcrB pore domain, PN1, PN2, PC1 and PC2 subdomains"/>
    <property type="match status" value="2"/>
</dbReference>
<name>A0A8J7QE53_9BACT</name>
<evidence type="ECO:0000313" key="5">
    <source>
        <dbReference type="Proteomes" id="UP000664417"/>
    </source>
</evidence>
<comment type="caution">
    <text evidence="4">The sequence shown here is derived from an EMBL/GenBank/DDBJ whole genome shotgun (WGS) entry which is preliminary data.</text>
</comment>
<evidence type="ECO:0000256" key="3">
    <source>
        <dbReference type="SAM" id="Phobius"/>
    </source>
</evidence>
<keyword evidence="5" id="KW-1185">Reference proteome</keyword>
<feature type="transmembrane region" description="Helical" evidence="3">
    <location>
        <begin position="913"/>
        <end position="933"/>
    </location>
</feature>
<feature type="transmembrane region" description="Helical" evidence="3">
    <location>
        <begin position="985"/>
        <end position="1005"/>
    </location>
</feature>
<keyword evidence="1" id="KW-0175">Coiled coil</keyword>
<dbReference type="InterPro" id="IPR027463">
    <property type="entry name" value="AcrB_DN_DC_subdom"/>
</dbReference>
<dbReference type="Gene3D" id="3.30.70.1430">
    <property type="entry name" value="Multidrug efflux transporter AcrB pore domain"/>
    <property type="match status" value="2"/>
</dbReference>
<feature type="transmembrane region" description="Helical" evidence="3">
    <location>
        <begin position="42"/>
        <end position="62"/>
    </location>
</feature>
<dbReference type="Proteomes" id="UP000664417">
    <property type="component" value="Unassembled WGS sequence"/>
</dbReference>
<dbReference type="InterPro" id="IPR001036">
    <property type="entry name" value="Acrflvin-R"/>
</dbReference>
<evidence type="ECO:0000256" key="2">
    <source>
        <dbReference type="SAM" id="MobiDB-lite"/>
    </source>
</evidence>
<feature type="region of interest" description="Disordered" evidence="2">
    <location>
        <begin position="1"/>
        <end position="26"/>
    </location>
</feature>
<sequence length="1077" mass="119848">MVDTHEPQPEEPAVPSAPGEKDGDTSERMSNFLTRFSLERRVTVLVLFFTTLVVGLIAVMRIPLELIPRGFEGDSIRVDVPWRDAPAREVLDKLTVPLEDELSTVKGLNQIRSRSNDNGAAVFLTFKQGVDMDVAYREVRDRVERARAQFPDDVERVFLSKQDTSGVPVAVIGVAVDPSISDAYNLIQKNVVFPFKRLEGIATANMDGLEEKEILIEADRGLLEAHGLNIYQLSQQLSGDNFSQASGHVREGSKKLLLRTVARYADIEELSQRPIADNLVLSDVAQIKYEQPERDYSIRVNSKPAFALVLLKEGEANTVDVSKRIASTFEEMQKDPRLSGLEMALLFNQGDLIEESLSSLVSSGRIGILLAMVVLFFFLRRFRMTSIIALSIPLSLVMALIVMFFVGETLNILTLLGLVICIGLLVDNSVVVAENVHRWYHDGASKKDACIRGAGEIALAITMATLTTVIVFLPVSLVEGKAQFFLLRLSIPISVSLLASLVVALVFIPLCTYLTLSEKDLSYGSATFKTLHLKLNAVLRGLYDRTLEPLNHGYNQVLAYFLRRRVDLLLLLVIVLGATGHVAKEVKVVAGDPEESNRFEIEISLPQGTSFVEAQAFFKRVEKVLENNEEKLNLTFYMVFHRSRYGRAQGSFDGDKMPDANVKEIVKDLAAQMPKKPGVEYYFGENENSEEIKEDIYNVVLYSDDIDQLDQTADDLERALTKVEGVIGAKRSAELPPNEMALQVDRDRANQVGVEPDVIAAVVGFALRGSALPRFRDESREIPVRVRFKESDRETLDHLNTFSVPTDTQGFLPLSALTEARMLQTPTSIFRRNKQISRVISLELDSEDVDKTRTRLRKILGDVDLPEGLSFSIPTTSSSDEEDLRNMAMAALFSVVFIYLLMGLLFESFILPLSIICTIPMASIGVYWIHFLTGKSLDMLGIIGMILLIGVVVNNGIVLIDYVIRLRGRGFDRSKALLTAADRRFRPIAMTALTTIIGMIPLTFAKQSSMGLDYMSFGMTLIGGMTTATVLTLLVVPWAYTIFDDFRERFTAVFAEAWLGRRRQPNEPVGEGSEAAL</sequence>
<feature type="transmembrane region" description="Helical" evidence="3">
    <location>
        <begin position="939"/>
        <end position="964"/>
    </location>
</feature>
<feature type="transmembrane region" description="Helical" evidence="3">
    <location>
        <begin position="357"/>
        <end position="379"/>
    </location>
</feature>
<accession>A0A8J7QE53</accession>
<evidence type="ECO:0000256" key="1">
    <source>
        <dbReference type="SAM" id="Coils"/>
    </source>
</evidence>
<dbReference type="Gene3D" id="3.30.2090.10">
    <property type="entry name" value="Multidrug efflux transporter AcrB TolC docking domain, DN and DC subdomains"/>
    <property type="match status" value="2"/>
</dbReference>
<feature type="transmembrane region" description="Helical" evidence="3">
    <location>
        <begin position="887"/>
        <end position="906"/>
    </location>
</feature>
<feature type="transmembrane region" description="Helical" evidence="3">
    <location>
        <begin position="1017"/>
        <end position="1040"/>
    </location>
</feature>
<feature type="transmembrane region" description="Helical" evidence="3">
    <location>
        <begin position="566"/>
        <end position="583"/>
    </location>
</feature>
<dbReference type="Gene3D" id="1.20.1640.10">
    <property type="entry name" value="Multidrug efflux transporter AcrB transmembrane domain"/>
    <property type="match status" value="2"/>
</dbReference>
<dbReference type="SUPFAM" id="SSF82714">
    <property type="entry name" value="Multidrug efflux transporter AcrB TolC docking domain, DN and DC subdomains"/>
    <property type="match status" value="2"/>
</dbReference>
<dbReference type="PANTHER" id="PTHR32063">
    <property type="match status" value="1"/>
</dbReference>
<evidence type="ECO:0000313" key="4">
    <source>
        <dbReference type="EMBL" id="MBO1317975.1"/>
    </source>
</evidence>
<dbReference type="SUPFAM" id="SSF82866">
    <property type="entry name" value="Multidrug efflux transporter AcrB transmembrane domain"/>
    <property type="match status" value="2"/>
</dbReference>
<keyword evidence="3" id="KW-0472">Membrane</keyword>